<evidence type="ECO:0000313" key="2">
    <source>
        <dbReference type="Proteomes" id="UP000663879"/>
    </source>
</evidence>
<keyword evidence="2" id="KW-1185">Reference proteome</keyword>
<reference evidence="1" key="1">
    <citation type="submission" date="2021-02" db="EMBL/GenBank/DDBJ databases">
        <authorList>
            <person name="Nowell W R."/>
        </authorList>
    </citation>
    <scope>NUCLEOTIDE SEQUENCE</scope>
    <source>
        <strain evidence="1">Ploen Becks lab</strain>
    </source>
</reference>
<organism evidence="1 2">
    <name type="scientific">Brachionus calyciflorus</name>
    <dbReference type="NCBI Taxonomy" id="104777"/>
    <lineage>
        <taxon>Eukaryota</taxon>
        <taxon>Metazoa</taxon>
        <taxon>Spiralia</taxon>
        <taxon>Gnathifera</taxon>
        <taxon>Rotifera</taxon>
        <taxon>Eurotatoria</taxon>
        <taxon>Monogononta</taxon>
        <taxon>Pseudotrocha</taxon>
        <taxon>Ploima</taxon>
        <taxon>Brachionidae</taxon>
        <taxon>Brachionus</taxon>
    </lineage>
</organism>
<dbReference type="Proteomes" id="UP000663879">
    <property type="component" value="Unassembled WGS sequence"/>
</dbReference>
<dbReference type="AlphaFoldDB" id="A0A813RMN9"/>
<comment type="caution">
    <text evidence="1">The sequence shown here is derived from an EMBL/GenBank/DDBJ whole genome shotgun (WGS) entry which is preliminary data.</text>
</comment>
<sequence>MNKLSKIKISFRILNELDRNFAKHKLNLSNRKHYSTNVINSKCSDAKNQQTIYEINKINNFQKLSNILNNYISELNHMNWLERPCESKKIIDHIELILRYNEHNPLSISLSNKIRKNNDLNSLNKYFLENLSNLNPKEQAILFRLLILIDRNNIFNPIISKLENNLYEQLNRLDLNDISNYQKGLYLLKKSIFKMEPLDQIAKILNEKIMNIIESNDSNHDLNLNSIEKIFPNISLSSPNLFSVLSVLRFYFPFLTTESQNRYFDCLVEKANKMTNLDDNLSDLADLLTFLDTNFKKNIKINNSIFASFSKYQALIEKSKSIISSNVNKLVDDYERFQGIANFFLSTSYPINLSVKSQSETLKLLDNFYHGLKLSNDSQNIIKNLAAIRVFAQTVGKDFSSDNLVKNKCKTVIDNMEIYSIKRLLTSMNVQISSHELNNCDLLKESLKNFSNSDRDDLLYFVTKKFPEFFSENIADSMKSSKFYPMYVILDTVYFNSNFNKVLEVYQQNVKFYLYEHSFLIDFIDKLKIMKREKLVQNSEILIQILNDSLNTLIKTLSFDSAEENVKPIQLPNDPNEKFDFNQSFNGYKSVKQCRKQKEFIYKFYNLLEKNSINDGYLDLSVLNLEKFKLSCENFKKVFYYVKTNRITDENLREYFQFNLAKLVGYYNVLCSLAKSSQFYSPILNRDLIKIFLSLCEILCDSEYEIINDSKTNLLTLYDLLFRSIELYEVYDINCEMANISEQEKKQLNFYLTKIYHTLNPRKYALDIISDNSKLSNVNVFVKEAVENLEKAIEYDLFDNPKDQYNSKFVYHLIKLKFPQYISNLDIDFRDKYYKSQDFHKTFLKLYANYLNKNPKLAYNIRTNYSFTLDQNGKFLKYPENSLQTTLNIPVKILDKGTYFKNTNKIKRKVFNHIEVLQTKYPVLILYQNELERKTEDEVKQLVEQRLLESIKKFYKK</sequence>
<dbReference type="EMBL" id="CAJNOC010000617">
    <property type="protein sequence ID" value="CAF0783278.1"/>
    <property type="molecule type" value="Genomic_DNA"/>
</dbReference>
<gene>
    <name evidence="1" type="ORF">OXX778_LOCUS5577</name>
</gene>
<accession>A0A813RMN9</accession>
<protein>
    <submittedName>
        <fullName evidence="1">Uncharacterized protein</fullName>
    </submittedName>
</protein>
<evidence type="ECO:0000313" key="1">
    <source>
        <dbReference type="EMBL" id="CAF0783278.1"/>
    </source>
</evidence>
<proteinExistence type="predicted"/>
<name>A0A813RMN9_9BILA</name>